<organism evidence="1 2">
    <name type="scientific">Choristoneura fumiferana</name>
    <name type="common">Spruce budworm moth</name>
    <name type="synonym">Archips fumiferana</name>
    <dbReference type="NCBI Taxonomy" id="7141"/>
    <lineage>
        <taxon>Eukaryota</taxon>
        <taxon>Metazoa</taxon>
        <taxon>Ecdysozoa</taxon>
        <taxon>Arthropoda</taxon>
        <taxon>Hexapoda</taxon>
        <taxon>Insecta</taxon>
        <taxon>Pterygota</taxon>
        <taxon>Neoptera</taxon>
        <taxon>Endopterygota</taxon>
        <taxon>Lepidoptera</taxon>
        <taxon>Glossata</taxon>
        <taxon>Ditrysia</taxon>
        <taxon>Tortricoidea</taxon>
        <taxon>Tortricidae</taxon>
        <taxon>Tortricinae</taxon>
        <taxon>Choristoneura</taxon>
    </lineage>
</organism>
<evidence type="ECO:0000313" key="1">
    <source>
        <dbReference type="EMBL" id="KAI8431710.1"/>
    </source>
</evidence>
<gene>
    <name evidence="1" type="ORF">MSG28_016179</name>
</gene>
<accession>A0ACC0K622</accession>
<keyword evidence="2" id="KW-1185">Reference proteome</keyword>
<dbReference type="EMBL" id="CM046130">
    <property type="protein sequence ID" value="KAI8431710.1"/>
    <property type="molecule type" value="Genomic_DNA"/>
</dbReference>
<protein>
    <submittedName>
        <fullName evidence="1">Uncharacterized protein</fullName>
    </submittedName>
</protein>
<sequence>MATFDLKTFATALNETNKTQSGVDFTGRSLKLDTEKDAKDIIAAISACPDLYYLTLTGNTLGVAAAEAIAKALESHPELKVARWSDMFTGRMKTEIPPALKALGDGMIAAGARLKVLDLSDNAFGPIGVEGLAKLLQSEVCSELEELRLNNNGLGITGARLLAKALSSRPPKLRVFIAGRNRLENDGATALAKVFEKMGSLEEVAMPQNGIYHVGITALSEAFKENPQLSCLNLNDNTIGPKGAAAVANALPRLKNLKAINFGDCLLKSTGARTLAKAFKDNELLIECLDLSHNEIGKEACKELVAAITDLPDSADRLSRVVLAGNSLGNAASKKSMRDQLGAAGELSDDDGDGEDDDDDEDGDDDEATESEESEGENTEDSATEDAQHSANTTLGALNDATNISNITLDTSGADEIKNEVEQFLREPTLVNFEKLGPKAAEVIEAHIESIKDPEDLLTQYVNYTLSVAGLSLSSAGARAAAQALLSRTLEAAARRPAQSWPLAERLLRGLALIKSEEKSPIRWHLPGCYAVLAAALPAPSFPAPLRTTLRFFISARAATMPRELRATLEALPMLLHEQ</sequence>
<dbReference type="Proteomes" id="UP001064048">
    <property type="component" value="Chromosome 30"/>
</dbReference>
<evidence type="ECO:0000313" key="2">
    <source>
        <dbReference type="Proteomes" id="UP001064048"/>
    </source>
</evidence>
<comment type="caution">
    <text evidence="1">The sequence shown here is derived from an EMBL/GenBank/DDBJ whole genome shotgun (WGS) entry which is preliminary data.</text>
</comment>
<reference evidence="1 2" key="1">
    <citation type="journal article" date="2022" name="Genome Biol. Evol.">
        <title>The Spruce Budworm Genome: Reconstructing the Evolutionary History of Antifreeze Proteins.</title>
        <authorList>
            <person name="Beliveau C."/>
            <person name="Gagne P."/>
            <person name="Picq S."/>
            <person name="Vernygora O."/>
            <person name="Keeling C.I."/>
            <person name="Pinkney K."/>
            <person name="Doucet D."/>
            <person name="Wen F."/>
            <person name="Johnston J.S."/>
            <person name="Maaroufi H."/>
            <person name="Boyle B."/>
            <person name="Laroche J."/>
            <person name="Dewar K."/>
            <person name="Juretic N."/>
            <person name="Blackburn G."/>
            <person name="Nisole A."/>
            <person name="Brunet B."/>
            <person name="Brandao M."/>
            <person name="Lumley L."/>
            <person name="Duan J."/>
            <person name="Quan G."/>
            <person name="Lucarotti C.J."/>
            <person name="Roe A.D."/>
            <person name="Sperling F.A.H."/>
            <person name="Levesque R.C."/>
            <person name="Cusson M."/>
        </authorList>
    </citation>
    <scope>NUCLEOTIDE SEQUENCE [LARGE SCALE GENOMIC DNA]</scope>
    <source>
        <strain evidence="1">Glfc:IPQL:Cfum</strain>
    </source>
</reference>
<proteinExistence type="predicted"/>
<name>A0ACC0K622_CHOFU</name>